<dbReference type="AlphaFoldDB" id="A0A7T8GXH4"/>
<gene>
    <name evidence="1" type="ORF">FKW44_020559</name>
</gene>
<evidence type="ECO:0000313" key="1">
    <source>
        <dbReference type="EMBL" id="QQP39618.1"/>
    </source>
</evidence>
<proteinExistence type="predicted"/>
<dbReference type="Proteomes" id="UP000595437">
    <property type="component" value="Chromosome 14"/>
</dbReference>
<reference evidence="2" key="1">
    <citation type="submission" date="2021-01" db="EMBL/GenBank/DDBJ databases">
        <title>Caligus Genome Assembly.</title>
        <authorList>
            <person name="Gallardo-Escarate C."/>
        </authorList>
    </citation>
    <scope>NUCLEOTIDE SEQUENCE [LARGE SCALE GENOMIC DNA]</scope>
</reference>
<keyword evidence="2" id="KW-1185">Reference proteome</keyword>
<dbReference type="OrthoDB" id="8052599at2759"/>
<evidence type="ECO:0000313" key="2">
    <source>
        <dbReference type="Proteomes" id="UP000595437"/>
    </source>
</evidence>
<dbReference type="EMBL" id="CP045903">
    <property type="protein sequence ID" value="QQP39618.1"/>
    <property type="molecule type" value="Genomic_DNA"/>
</dbReference>
<protein>
    <submittedName>
        <fullName evidence="1">Uncharacterized protein</fullName>
    </submittedName>
</protein>
<sequence>MSLMPGIHKALYRRAAEVKQLLVSTLHQEKWSLHFDGKKSMTLNTKQWS</sequence>
<organism evidence="1 2">
    <name type="scientific">Caligus rogercresseyi</name>
    <name type="common">Sea louse</name>
    <dbReference type="NCBI Taxonomy" id="217165"/>
    <lineage>
        <taxon>Eukaryota</taxon>
        <taxon>Metazoa</taxon>
        <taxon>Ecdysozoa</taxon>
        <taxon>Arthropoda</taxon>
        <taxon>Crustacea</taxon>
        <taxon>Multicrustacea</taxon>
        <taxon>Hexanauplia</taxon>
        <taxon>Copepoda</taxon>
        <taxon>Siphonostomatoida</taxon>
        <taxon>Caligidae</taxon>
        <taxon>Caligus</taxon>
    </lineage>
</organism>
<name>A0A7T8GXH4_CALRO</name>
<accession>A0A7T8GXH4</accession>